<gene>
    <name evidence="6" type="ORF">AFUS01_LOCUS15781</name>
</gene>
<dbReference type="InterPro" id="IPR023779">
    <property type="entry name" value="Chromodomain_CS"/>
</dbReference>
<dbReference type="PROSITE" id="PS50013">
    <property type="entry name" value="CHROMO_2"/>
    <property type="match status" value="2"/>
</dbReference>
<feature type="domain" description="Chromo" evidence="5">
    <location>
        <begin position="5"/>
        <end position="46"/>
    </location>
</feature>
<evidence type="ECO:0000313" key="6">
    <source>
        <dbReference type="EMBL" id="CAG7726905.1"/>
    </source>
</evidence>
<dbReference type="EMBL" id="CAJVCH010141481">
    <property type="protein sequence ID" value="CAG7726905.1"/>
    <property type="molecule type" value="Genomic_DNA"/>
</dbReference>
<dbReference type="SMART" id="SM00298">
    <property type="entry name" value="CHROMO"/>
    <property type="match status" value="2"/>
</dbReference>
<name>A0A8J2P004_9HEXA</name>
<sequence>MPGTYKVEKVLDRRVKADGKVEYFLKWKGYGASANSWEPEENLTKCLIEKYEKELASRPKASCTTRKRKAVKMSEPGASGESKSSKEPPTGFARELEAERILGAQEDNGQLALLVKWKDSDEADWVLAKDANVKCPQVVIRFYEERLNWDLT</sequence>
<dbReference type="FunFam" id="2.40.50.40:FF:000031">
    <property type="entry name" value="Heterochromatin protein 1"/>
    <property type="match status" value="1"/>
</dbReference>
<dbReference type="InterPro" id="IPR023780">
    <property type="entry name" value="Chromo_domain"/>
</dbReference>
<dbReference type="Pfam" id="PF01393">
    <property type="entry name" value="Chromo_shadow"/>
    <property type="match status" value="1"/>
</dbReference>
<feature type="region of interest" description="Disordered" evidence="4">
    <location>
        <begin position="59"/>
        <end position="91"/>
    </location>
</feature>
<proteinExistence type="predicted"/>
<evidence type="ECO:0000259" key="5">
    <source>
        <dbReference type="PROSITE" id="PS50013"/>
    </source>
</evidence>
<organism evidence="6 7">
    <name type="scientific">Allacma fusca</name>
    <dbReference type="NCBI Taxonomy" id="39272"/>
    <lineage>
        <taxon>Eukaryota</taxon>
        <taxon>Metazoa</taxon>
        <taxon>Ecdysozoa</taxon>
        <taxon>Arthropoda</taxon>
        <taxon>Hexapoda</taxon>
        <taxon>Collembola</taxon>
        <taxon>Symphypleona</taxon>
        <taxon>Sminthuridae</taxon>
        <taxon>Allacma</taxon>
    </lineage>
</organism>
<dbReference type="CDD" id="cd00034">
    <property type="entry name" value="CSD"/>
    <property type="match status" value="1"/>
</dbReference>
<evidence type="ECO:0000256" key="3">
    <source>
        <dbReference type="ARBA" id="ARBA00023242"/>
    </source>
</evidence>
<accession>A0A8J2P004</accession>
<dbReference type="PANTHER" id="PTHR22812">
    <property type="entry name" value="CHROMOBOX PROTEIN"/>
    <property type="match status" value="1"/>
</dbReference>
<comment type="subcellular location">
    <subcellularLocation>
        <location evidence="1">Nucleus</location>
    </subcellularLocation>
</comment>
<evidence type="ECO:0000256" key="4">
    <source>
        <dbReference type="SAM" id="MobiDB-lite"/>
    </source>
</evidence>
<keyword evidence="2" id="KW-0677">Repeat</keyword>
<dbReference type="GO" id="GO:0005634">
    <property type="term" value="C:nucleus"/>
    <property type="evidence" value="ECO:0007669"/>
    <property type="project" value="UniProtKB-SubCell"/>
</dbReference>
<dbReference type="SMART" id="SM00300">
    <property type="entry name" value="ChSh"/>
    <property type="match status" value="1"/>
</dbReference>
<dbReference type="Pfam" id="PF00385">
    <property type="entry name" value="Chromo"/>
    <property type="match status" value="1"/>
</dbReference>
<dbReference type="Proteomes" id="UP000708208">
    <property type="component" value="Unassembled WGS sequence"/>
</dbReference>
<protein>
    <recommendedName>
        <fullName evidence="5">Chromo domain-containing protein</fullName>
    </recommendedName>
</protein>
<evidence type="ECO:0000256" key="2">
    <source>
        <dbReference type="ARBA" id="ARBA00022737"/>
    </source>
</evidence>
<dbReference type="InterPro" id="IPR051219">
    <property type="entry name" value="Heterochromatin_chromo-domain"/>
</dbReference>
<keyword evidence="7" id="KW-1185">Reference proteome</keyword>
<dbReference type="CDD" id="cd00024">
    <property type="entry name" value="CD_CSD"/>
    <property type="match status" value="1"/>
</dbReference>
<dbReference type="GO" id="GO:0000792">
    <property type="term" value="C:heterochromatin"/>
    <property type="evidence" value="ECO:0007669"/>
    <property type="project" value="UniProtKB-ARBA"/>
</dbReference>
<dbReference type="PROSITE" id="PS00598">
    <property type="entry name" value="CHROMO_1"/>
    <property type="match status" value="1"/>
</dbReference>
<dbReference type="InterPro" id="IPR008251">
    <property type="entry name" value="Chromo_shadow_dom"/>
</dbReference>
<feature type="domain" description="Chromo" evidence="5">
    <location>
        <begin position="96"/>
        <end position="152"/>
    </location>
</feature>
<keyword evidence="3" id="KW-0539">Nucleus</keyword>
<reference evidence="6" key="1">
    <citation type="submission" date="2021-06" db="EMBL/GenBank/DDBJ databases">
        <authorList>
            <person name="Hodson N. C."/>
            <person name="Mongue J. A."/>
            <person name="Jaron S. K."/>
        </authorList>
    </citation>
    <scope>NUCLEOTIDE SEQUENCE</scope>
</reference>
<dbReference type="InterPro" id="IPR000953">
    <property type="entry name" value="Chromo/chromo_shadow_dom"/>
</dbReference>
<comment type="caution">
    <text evidence="6">The sequence shown here is derived from an EMBL/GenBank/DDBJ whole genome shotgun (WGS) entry which is preliminary data.</text>
</comment>
<evidence type="ECO:0000313" key="7">
    <source>
        <dbReference type="Proteomes" id="UP000708208"/>
    </source>
</evidence>
<dbReference type="AlphaFoldDB" id="A0A8J2P004"/>
<evidence type="ECO:0000256" key="1">
    <source>
        <dbReference type="ARBA" id="ARBA00004123"/>
    </source>
</evidence>
<dbReference type="OrthoDB" id="433924at2759"/>